<accession>A0ACC2T785</accession>
<reference evidence="1" key="1">
    <citation type="submission" date="2022-04" db="EMBL/GenBank/DDBJ databases">
        <title>Genome of the entomopathogenic fungus Entomophthora muscae.</title>
        <authorList>
            <person name="Elya C."/>
            <person name="Lovett B.R."/>
            <person name="Lee E."/>
            <person name="Macias A.M."/>
            <person name="Hajek A.E."/>
            <person name="De Bivort B.L."/>
            <person name="Kasson M.T."/>
            <person name="De Fine Licht H.H."/>
            <person name="Stajich J.E."/>
        </authorList>
    </citation>
    <scope>NUCLEOTIDE SEQUENCE</scope>
    <source>
        <strain evidence="1">Berkeley</strain>
    </source>
</reference>
<evidence type="ECO:0000313" key="2">
    <source>
        <dbReference type="Proteomes" id="UP001165960"/>
    </source>
</evidence>
<protein>
    <submittedName>
        <fullName evidence="1">Uncharacterized protein</fullName>
    </submittedName>
</protein>
<dbReference type="EMBL" id="QTSX02003575">
    <property type="protein sequence ID" value="KAJ9070424.1"/>
    <property type="molecule type" value="Genomic_DNA"/>
</dbReference>
<comment type="caution">
    <text evidence="1">The sequence shown here is derived from an EMBL/GenBank/DDBJ whole genome shotgun (WGS) entry which is preliminary data.</text>
</comment>
<dbReference type="Proteomes" id="UP001165960">
    <property type="component" value="Unassembled WGS sequence"/>
</dbReference>
<gene>
    <name evidence="1" type="ORF">DSO57_1008164</name>
</gene>
<proteinExistence type="predicted"/>
<name>A0ACC2T785_9FUNG</name>
<evidence type="ECO:0000313" key="1">
    <source>
        <dbReference type="EMBL" id="KAJ9070424.1"/>
    </source>
</evidence>
<organism evidence="1 2">
    <name type="scientific">Entomophthora muscae</name>
    <dbReference type="NCBI Taxonomy" id="34485"/>
    <lineage>
        <taxon>Eukaryota</taxon>
        <taxon>Fungi</taxon>
        <taxon>Fungi incertae sedis</taxon>
        <taxon>Zoopagomycota</taxon>
        <taxon>Entomophthoromycotina</taxon>
        <taxon>Entomophthoromycetes</taxon>
        <taxon>Entomophthorales</taxon>
        <taxon>Entomophthoraceae</taxon>
        <taxon>Entomophthora</taxon>
    </lineage>
</organism>
<keyword evidence="2" id="KW-1185">Reference proteome</keyword>
<sequence>MEPTVTLKAFYYFGDFGKQSQGDIETLRNTLPMTDQFFYKAKAGFIFKSLSTKTIDKLRDILAKPQWDFSVMIELWGGVISGKKGTLFANCDKYASVQIGLGNPNQGKLLEKACSALKGSFDGAFQNYIYANEPDFMKLYYPGIEDQLINVKTKYNQKDKFNFKFSIPTNNQSKKTRSSPK</sequence>